<dbReference type="AlphaFoldDB" id="A0A5M8Q0E9"/>
<gene>
    <name evidence="3" type="ORF">FRX48_01205</name>
</gene>
<feature type="compositionally biased region" description="Basic residues" evidence="2">
    <location>
        <begin position="1"/>
        <end position="16"/>
    </location>
</feature>
<comment type="caution">
    <text evidence="3">The sequence shown here is derived from an EMBL/GenBank/DDBJ whole genome shotgun (WGS) entry which is preliminary data.</text>
</comment>
<sequence>MAKRKSGTGRHRRRKSSAAVLQSPREQSIQASSLINDTALGHDPQSPLRTKHNRASTLLQGSSSPLQASKKRKRTTAEDTNADDAPPRTKFAALKPRVKYVPQRVIRSQWRVLPEVVQYKVKEIFRSLERPVITSHRDEGKRTEAQIAVASITRTLGRRLPRMPFPPDTKEIHFNYEALLDSNRGLEAHLDRAIHSAALYKGEIEQEQHLLAEEKQNLEALEKNARTEESLYRRQASKCHKLLQSERVGKEEDGLDAIGFIENVPGTATHLNQQHLDAKLKPVVVQLRNHLDSMQSNTAEIKGISEALIRAEAVLDDLLYCHIDRQHYAMVASAE</sequence>
<protein>
    <recommendedName>
        <fullName evidence="5">Kinetochore protein fta7</fullName>
    </recommendedName>
</protein>
<evidence type="ECO:0000313" key="3">
    <source>
        <dbReference type="EMBL" id="KAA6414456.1"/>
    </source>
</evidence>
<evidence type="ECO:0000313" key="4">
    <source>
        <dbReference type="Proteomes" id="UP000324767"/>
    </source>
</evidence>
<feature type="compositionally biased region" description="Polar residues" evidence="2">
    <location>
        <begin position="55"/>
        <end position="67"/>
    </location>
</feature>
<proteinExistence type="predicted"/>
<evidence type="ECO:0000256" key="2">
    <source>
        <dbReference type="SAM" id="MobiDB-lite"/>
    </source>
</evidence>
<feature type="compositionally biased region" description="Polar residues" evidence="2">
    <location>
        <begin position="24"/>
        <end position="36"/>
    </location>
</feature>
<accession>A0A5M8Q0E9</accession>
<evidence type="ECO:0008006" key="5">
    <source>
        <dbReference type="Google" id="ProtNLM"/>
    </source>
</evidence>
<feature type="coiled-coil region" evidence="1">
    <location>
        <begin position="197"/>
        <end position="238"/>
    </location>
</feature>
<dbReference type="InterPro" id="IPR025212">
    <property type="entry name" value="CAD_CENP-Q"/>
</dbReference>
<name>A0A5M8Q0E9_9LECA</name>
<reference evidence="3 4" key="1">
    <citation type="submission" date="2019-09" db="EMBL/GenBank/DDBJ databases">
        <title>The hologenome of the rock-dwelling lichen Lasallia pustulata.</title>
        <authorList>
            <person name="Greshake Tzovaras B."/>
            <person name="Segers F."/>
            <person name="Bicker A."/>
            <person name="Dal Grande F."/>
            <person name="Otte J."/>
            <person name="Hankeln T."/>
            <person name="Schmitt I."/>
            <person name="Ebersberger I."/>
        </authorList>
    </citation>
    <scope>NUCLEOTIDE SEQUENCE [LARGE SCALE GENOMIC DNA]</scope>
    <source>
        <strain evidence="3">A1-1</strain>
    </source>
</reference>
<dbReference type="Proteomes" id="UP000324767">
    <property type="component" value="Unassembled WGS sequence"/>
</dbReference>
<evidence type="ECO:0000256" key="1">
    <source>
        <dbReference type="SAM" id="Coils"/>
    </source>
</evidence>
<dbReference type="EMBL" id="VXIT01000002">
    <property type="protein sequence ID" value="KAA6414456.1"/>
    <property type="molecule type" value="Genomic_DNA"/>
</dbReference>
<keyword evidence="1" id="KW-0175">Coiled coil</keyword>
<organism evidence="3 4">
    <name type="scientific">Lasallia pustulata</name>
    <dbReference type="NCBI Taxonomy" id="136370"/>
    <lineage>
        <taxon>Eukaryota</taxon>
        <taxon>Fungi</taxon>
        <taxon>Dikarya</taxon>
        <taxon>Ascomycota</taxon>
        <taxon>Pezizomycotina</taxon>
        <taxon>Lecanoromycetes</taxon>
        <taxon>OSLEUM clade</taxon>
        <taxon>Umbilicariomycetidae</taxon>
        <taxon>Umbilicariales</taxon>
        <taxon>Umbilicariaceae</taxon>
        <taxon>Lasallia</taxon>
    </lineage>
</organism>
<dbReference type="Pfam" id="PF13094">
    <property type="entry name" value="CENP-Q"/>
    <property type="match status" value="1"/>
</dbReference>
<dbReference type="OrthoDB" id="2420947at2759"/>
<feature type="region of interest" description="Disordered" evidence="2">
    <location>
        <begin position="1"/>
        <end position="90"/>
    </location>
</feature>